<dbReference type="RefSeq" id="WP_434030130.1">
    <property type="nucleotide sequence ID" value="NZ_BNBA01000053.1"/>
</dbReference>
<organism evidence="1 2">
    <name type="scientific">Xanthomonas boreopolis</name>
    <dbReference type="NCBI Taxonomy" id="86183"/>
    <lineage>
        <taxon>Bacteria</taxon>
        <taxon>Pseudomonadati</taxon>
        <taxon>Pseudomonadota</taxon>
        <taxon>Gammaproteobacteria</taxon>
        <taxon>Lysobacterales</taxon>
        <taxon>Lysobacteraceae</taxon>
        <taxon>Xanthomonas</taxon>
    </lineage>
</organism>
<dbReference type="AlphaFoldDB" id="A0A919KL07"/>
<comment type="caution">
    <text evidence="1">The sequence shown here is derived from an EMBL/GenBank/DDBJ whole genome shotgun (WGS) entry which is preliminary data.</text>
</comment>
<evidence type="ECO:0000313" key="2">
    <source>
        <dbReference type="Proteomes" id="UP000623958"/>
    </source>
</evidence>
<accession>A0A919KL07</accession>
<reference evidence="1" key="1">
    <citation type="journal article" date="2014" name="Int. J. Syst. Evol. Microbiol.">
        <title>Complete genome sequence of Corynebacterium casei LMG S-19264T (=DSM 44701T), isolated from a smear-ripened cheese.</title>
        <authorList>
            <consortium name="US DOE Joint Genome Institute (JGI-PGF)"/>
            <person name="Walter F."/>
            <person name="Albersmeier A."/>
            <person name="Kalinowski J."/>
            <person name="Ruckert C."/>
        </authorList>
    </citation>
    <scope>NUCLEOTIDE SEQUENCE</scope>
    <source>
        <strain evidence="1">JCM 13306</strain>
    </source>
</reference>
<protein>
    <submittedName>
        <fullName evidence="1">Uncharacterized protein</fullName>
    </submittedName>
</protein>
<gene>
    <name evidence="1" type="ORF">GCM10009090_37390</name>
</gene>
<evidence type="ECO:0000313" key="1">
    <source>
        <dbReference type="EMBL" id="GHH61149.1"/>
    </source>
</evidence>
<sequence length="65" mass="7455">MYAFALIRADLNSSESQVVSQHRTEAAADRALDKLGNVRGYYVAHRKPNGEYETRLEARDRMERA</sequence>
<name>A0A919KL07_9XANT</name>
<proteinExistence type="predicted"/>
<dbReference type="Proteomes" id="UP000623958">
    <property type="component" value="Unassembled WGS sequence"/>
</dbReference>
<reference evidence="1" key="2">
    <citation type="submission" date="2020-09" db="EMBL/GenBank/DDBJ databases">
        <authorList>
            <person name="Sun Q."/>
            <person name="Ohkuma M."/>
        </authorList>
    </citation>
    <scope>NUCLEOTIDE SEQUENCE</scope>
    <source>
        <strain evidence="1">JCM 13306</strain>
    </source>
</reference>
<dbReference type="EMBL" id="BNBA01000053">
    <property type="protein sequence ID" value="GHH61149.1"/>
    <property type="molecule type" value="Genomic_DNA"/>
</dbReference>
<keyword evidence="2" id="KW-1185">Reference proteome</keyword>